<dbReference type="EMBL" id="DACSEI010000009">
    <property type="protein sequence ID" value="HAT1595971.1"/>
    <property type="molecule type" value="Genomic_DNA"/>
</dbReference>
<dbReference type="PANTHER" id="PTHR30121:SF6">
    <property type="entry name" value="SLR6007 PROTEIN"/>
    <property type="match status" value="1"/>
</dbReference>
<feature type="domain" description="TraD/TraG TraM recognition site" evidence="2">
    <location>
        <begin position="433"/>
        <end position="550"/>
    </location>
</feature>
<dbReference type="CDD" id="cd01127">
    <property type="entry name" value="TrwB_TraG_TraD_VirD4"/>
    <property type="match status" value="1"/>
</dbReference>
<dbReference type="SUPFAM" id="SSF52540">
    <property type="entry name" value="P-loop containing nucleoside triphosphate hydrolases"/>
    <property type="match status" value="1"/>
</dbReference>
<evidence type="ECO:0000259" key="2">
    <source>
        <dbReference type="Pfam" id="PF12696"/>
    </source>
</evidence>
<evidence type="ECO:0000313" key="4">
    <source>
        <dbReference type="Proteomes" id="UP000861567"/>
    </source>
</evidence>
<comment type="caution">
    <text evidence="3">The sequence shown here is derived from an EMBL/GenBank/DDBJ whole genome shotgun (WGS) entry which is preliminary data.</text>
</comment>
<keyword evidence="1" id="KW-0812">Transmembrane</keyword>
<sequence>MMRGIDSRHELDPTLLLRDTRTFTQRLADFFADPTNISIVLISLAAVSYYFSESATFLLIMGSIFFLYSYTRKQKLPFRLPQISRAKDYNDLKPGINKPNIARGITFFGNDRKTGEELWFANDDMRTHALIFGSTGSGKTETLVSLSYNALVQGSGFIYVDGKGDNSLYAKVFSMVRSMGREDDLLLINFMTGARDIVGPQEKRLSNTLNPFCQGSSSMLTQLVVSLMGSSGQSSDGDMWKGRAIAFVEALMRLLVYMRDEGAILLDANTIRNYFDLQRLESIVIDKVFPRDDQESVNIETIPKLVTDPLRNYLNTLPGYNKEKKGKQVSQVLEQHGFITMQLVRSFSSLADTYGHIIRTNLAEVDFKDVVLNRRILVVLLPALEKSPDELSNLGKIIVSSLKAMMAAGLGEEVEGDYRDVILRKPTNAPTPYMCILDEYGYYAVQGFAVVPAQARSLGFSAIFAGQDLPAFQKASKEEAASIGANTNIKICMKLEDPTETWDFFTKTAGEAYVTKVDSFQTKETSIANSYMDTKSSSFEKRARVDLLDLKEQTEGEAHIFFKSKIVRARMFYANPKPVKQLKINQFLKVEPPPDDYLVKLQKQLASFQSILESGDLSINKTVENEEITLISKALKESTIVEPIERGVAALIAFHGQNEPEPVEDIVEEEVEGALTIFSKLRIDPDAPPILVADKEAFSEPLLPINETRNQMITIERLAGAKDKYAGTVANELIKDFQIATSYPPEERDVLDAQELTGIIRDLSAKISAEREKANKKAAEELT</sequence>
<protein>
    <submittedName>
        <fullName evidence="3">TraM recognition domain-containing protein</fullName>
    </submittedName>
</protein>
<dbReference type="InterPro" id="IPR032689">
    <property type="entry name" value="TraG-D_C"/>
</dbReference>
<dbReference type="InterPro" id="IPR027417">
    <property type="entry name" value="P-loop_NTPase"/>
</dbReference>
<dbReference type="InterPro" id="IPR051162">
    <property type="entry name" value="T4SS_component"/>
</dbReference>
<evidence type="ECO:0000313" key="3">
    <source>
        <dbReference type="EMBL" id="HAT1595971.1"/>
    </source>
</evidence>
<evidence type="ECO:0000256" key="1">
    <source>
        <dbReference type="SAM" id="Phobius"/>
    </source>
</evidence>
<keyword evidence="1" id="KW-1133">Transmembrane helix</keyword>
<reference evidence="3" key="1">
    <citation type="journal article" date="2018" name="Genome Biol.">
        <title>SKESA: strategic k-mer extension for scrupulous assemblies.</title>
        <authorList>
            <person name="Souvorov A."/>
            <person name="Agarwala R."/>
            <person name="Lipman D.J."/>
        </authorList>
    </citation>
    <scope>NUCLEOTIDE SEQUENCE</scope>
    <source>
        <strain evidence="3">D3612</strain>
    </source>
</reference>
<dbReference type="Pfam" id="PF12696">
    <property type="entry name" value="TraG-D_C"/>
    <property type="match status" value="1"/>
</dbReference>
<reference evidence="3" key="2">
    <citation type="submission" date="2020-11" db="EMBL/GenBank/DDBJ databases">
        <authorList>
            <consortium name="NCBI Pathogen Detection Project"/>
        </authorList>
    </citation>
    <scope>NUCLEOTIDE SEQUENCE</scope>
    <source>
        <strain evidence="3">D3612</strain>
    </source>
</reference>
<proteinExistence type="predicted"/>
<gene>
    <name evidence="3" type="ORF">I8Y58_001189</name>
</gene>
<feature type="transmembrane region" description="Helical" evidence="1">
    <location>
        <begin position="55"/>
        <end position="71"/>
    </location>
</feature>
<keyword evidence="1" id="KW-0472">Membrane</keyword>
<name>A0AAN5KQE0_LEGPN</name>
<dbReference type="AlphaFoldDB" id="A0AAN5KQE0"/>
<dbReference type="Proteomes" id="UP000861567">
    <property type="component" value="Unassembled WGS sequence"/>
</dbReference>
<dbReference type="PANTHER" id="PTHR30121">
    <property type="entry name" value="UNCHARACTERIZED PROTEIN YJGR-RELATED"/>
    <property type="match status" value="1"/>
</dbReference>
<organism evidence="3 4">
    <name type="scientific">Legionella pneumophila</name>
    <dbReference type="NCBI Taxonomy" id="446"/>
    <lineage>
        <taxon>Bacteria</taxon>
        <taxon>Pseudomonadati</taxon>
        <taxon>Pseudomonadota</taxon>
        <taxon>Gammaproteobacteria</taxon>
        <taxon>Legionellales</taxon>
        <taxon>Legionellaceae</taxon>
        <taxon>Legionella</taxon>
    </lineage>
</organism>
<accession>A0AAN5KQE0</accession>
<dbReference type="Gene3D" id="3.40.50.300">
    <property type="entry name" value="P-loop containing nucleotide triphosphate hydrolases"/>
    <property type="match status" value="2"/>
</dbReference>